<comment type="caution">
    <text evidence="1">The sequence shown here is derived from an EMBL/GenBank/DDBJ whole genome shotgun (WGS) entry which is preliminary data.</text>
</comment>
<name>A0ABP5MHL7_9MICO</name>
<dbReference type="RefSeq" id="WP_344342965.1">
    <property type="nucleotide sequence ID" value="NZ_BAAAQT010000006.1"/>
</dbReference>
<reference evidence="2" key="1">
    <citation type="journal article" date="2019" name="Int. J. Syst. Evol. Microbiol.">
        <title>The Global Catalogue of Microorganisms (GCM) 10K type strain sequencing project: providing services to taxonomists for standard genome sequencing and annotation.</title>
        <authorList>
            <consortium name="The Broad Institute Genomics Platform"/>
            <consortium name="The Broad Institute Genome Sequencing Center for Infectious Disease"/>
            <person name="Wu L."/>
            <person name="Ma J."/>
        </authorList>
    </citation>
    <scope>NUCLEOTIDE SEQUENCE [LARGE SCALE GENOMIC DNA]</scope>
    <source>
        <strain evidence="2">JCM 16026</strain>
    </source>
</reference>
<evidence type="ECO:0008006" key="3">
    <source>
        <dbReference type="Google" id="ProtNLM"/>
    </source>
</evidence>
<protein>
    <recommendedName>
        <fullName evidence="3">Polyketide cyclase</fullName>
    </recommendedName>
</protein>
<evidence type="ECO:0000313" key="2">
    <source>
        <dbReference type="Proteomes" id="UP001501599"/>
    </source>
</evidence>
<dbReference type="InterPro" id="IPR019587">
    <property type="entry name" value="Polyketide_cyclase/dehydratase"/>
</dbReference>
<sequence length="147" mass="16128">MFAFEERIEIARDPQAVFAFLTSPEQRPRWDRSVVSERLLSPEPVQVGSRVRTRMRVMGRAVEFDWLVTELAPPTAMAARSLSGTMPTRLRFSFAATDVGCRVIASIGAEPGGMLRVVEPIVAEAARSTLASGLARARTLLEAEPEA</sequence>
<proteinExistence type="predicted"/>
<dbReference type="Pfam" id="PF10604">
    <property type="entry name" value="Polyketide_cyc2"/>
    <property type="match status" value="1"/>
</dbReference>
<dbReference type="Proteomes" id="UP001501599">
    <property type="component" value="Unassembled WGS sequence"/>
</dbReference>
<dbReference type="Gene3D" id="3.30.530.20">
    <property type="match status" value="1"/>
</dbReference>
<accession>A0ABP5MHL7</accession>
<keyword evidence="2" id="KW-1185">Reference proteome</keyword>
<dbReference type="SUPFAM" id="SSF55961">
    <property type="entry name" value="Bet v1-like"/>
    <property type="match status" value="1"/>
</dbReference>
<evidence type="ECO:0000313" key="1">
    <source>
        <dbReference type="EMBL" id="GAA2174145.1"/>
    </source>
</evidence>
<gene>
    <name evidence="1" type="ORF">GCM10009846_18960</name>
</gene>
<dbReference type="InterPro" id="IPR023393">
    <property type="entry name" value="START-like_dom_sf"/>
</dbReference>
<organism evidence="1 2">
    <name type="scientific">Agrococcus versicolor</name>
    <dbReference type="NCBI Taxonomy" id="501482"/>
    <lineage>
        <taxon>Bacteria</taxon>
        <taxon>Bacillati</taxon>
        <taxon>Actinomycetota</taxon>
        <taxon>Actinomycetes</taxon>
        <taxon>Micrococcales</taxon>
        <taxon>Microbacteriaceae</taxon>
        <taxon>Agrococcus</taxon>
    </lineage>
</organism>
<dbReference type="EMBL" id="BAAAQT010000006">
    <property type="protein sequence ID" value="GAA2174145.1"/>
    <property type="molecule type" value="Genomic_DNA"/>
</dbReference>